<dbReference type="InterPro" id="IPR002931">
    <property type="entry name" value="Transglutaminase-like"/>
</dbReference>
<dbReference type="PANTHER" id="PTHR33490:SF12">
    <property type="entry name" value="BLL5557 PROTEIN"/>
    <property type="match status" value="1"/>
</dbReference>
<keyword evidence="3" id="KW-1185">Reference proteome</keyword>
<dbReference type="Gene3D" id="2.60.40.2250">
    <property type="match status" value="1"/>
</dbReference>
<accession>A0ABQ2N905</accession>
<dbReference type="EMBL" id="BMNI01000003">
    <property type="protein sequence ID" value="GGO88979.1"/>
    <property type="molecule type" value="Genomic_DNA"/>
</dbReference>
<evidence type="ECO:0000259" key="1">
    <source>
        <dbReference type="SMART" id="SM00460"/>
    </source>
</evidence>
<evidence type="ECO:0000313" key="2">
    <source>
        <dbReference type="EMBL" id="GGO88979.1"/>
    </source>
</evidence>
<reference evidence="3" key="1">
    <citation type="journal article" date="2019" name="Int. J. Syst. Evol. Microbiol.">
        <title>The Global Catalogue of Microorganisms (GCM) 10K type strain sequencing project: providing services to taxonomists for standard genome sequencing and annotation.</title>
        <authorList>
            <consortium name="The Broad Institute Genomics Platform"/>
            <consortium name="The Broad Institute Genome Sequencing Center for Infectious Disease"/>
            <person name="Wu L."/>
            <person name="Ma J."/>
        </authorList>
    </citation>
    <scope>NUCLEOTIDE SEQUENCE [LARGE SCALE GENOMIC DNA]</scope>
    <source>
        <strain evidence="3">CGMCC 4.7371</strain>
    </source>
</reference>
<sequence>MLGMRQVSSSLQLDVRTDAHLVFSVAVAQSHPLSDEHLDITLDGAPLAATEITDVHGTRLHRVAAGPGRLEMTYAATVGPAEPAPVLPADDIVYLRPSRYCDSDRLANTAYSHLGDATGQEVVEKARQWMLGHIVYAPGSSGPADGALETYLHRAGVCRDTSHLLIAFLRARGVPARLVSAYSPGLQPMDFHAVVEVLVDGAWWVIDGTGLASRPDLVRIATGRDAADTAFLTVLAGNADLRGLRVDATNAEGLTPDDGVRRVQLR</sequence>
<dbReference type="SUPFAM" id="SSF54001">
    <property type="entry name" value="Cysteine proteinases"/>
    <property type="match status" value="1"/>
</dbReference>
<dbReference type="Gene3D" id="3.10.620.30">
    <property type="match status" value="1"/>
</dbReference>
<comment type="caution">
    <text evidence="2">The sequence shown here is derived from an EMBL/GenBank/DDBJ whole genome shotgun (WGS) entry which is preliminary data.</text>
</comment>
<organism evidence="2 3">
    <name type="scientific">Nocardioides phosphati</name>
    <dbReference type="NCBI Taxonomy" id="1867775"/>
    <lineage>
        <taxon>Bacteria</taxon>
        <taxon>Bacillati</taxon>
        <taxon>Actinomycetota</taxon>
        <taxon>Actinomycetes</taxon>
        <taxon>Propionibacteriales</taxon>
        <taxon>Nocardioidaceae</taxon>
        <taxon>Nocardioides</taxon>
    </lineage>
</organism>
<protein>
    <submittedName>
        <fullName evidence="2">Transglutaminase-like protein</fullName>
    </submittedName>
</protein>
<feature type="domain" description="Transglutaminase-like" evidence="1">
    <location>
        <begin position="150"/>
        <end position="210"/>
    </location>
</feature>
<dbReference type="InterPro" id="IPR038765">
    <property type="entry name" value="Papain-like_cys_pep_sf"/>
</dbReference>
<dbReference type="Pfam" id="PF01841">
    <property type="entry name" value="Transglut_core"/>
    <property type="match status" value="1"/>
</dbReference>
<dbReference type="SMART" id="SM00460">
    <property type="entry name" value="TGc"/>
    <property type="match status" value="1"/>
</dbReference>
<name>A0ABQ2N905_9ACTN</name>
<dbReference type="PANTHER" id="PTHR33490">
    <property type="entry name" value="BLR5614 PROTEIN-RELATED"/>
    <property type="match status" value="1"/>
</dbReference>
<proteinExistence type="predicted"/>
<dbReference type="Proteomes" id="UP000655410">
    <property type="component" value="Unassembled WGS sequence"/>
</dbReference>
<evidence type="ECO:0000313" key="3">
    <source>
        <dbReference type="Proteomes" id="UP000655410"/>
    </source>
</evidence>
<gene>
    <name evidence="2" type="ORF">GCM10011584_17280</name>
</gene>